<dbReference type="GO" id="GO:0006935">
    <property type="term" value="P:chemotaxis"/>
    <property type="evidence" value="ECO:0007669"/>
    <property type="project" value="InterPro"/>
</dbReference>
<accession>A0A0G9K3M3</accession>
<dbReference type="GO" id="GO:0005829">
    <property type="term" value="C:cytosol"/>
    <property type="evidence" value="ECO:0007669"/>
    <property type="project" value="TreeGrafter"/>
</dbReference>
<comment type="caution">
    <text evidence="5">The sequence shown here is derived from an EMBL/GenBank/DDBJ whole genome shotgun (WGS) entry which is preliminary data.</text>
</comment>
<evidence type="ECO:0000256" key="3">
    <source>
        <dbReference type="ARBA" id="ARBA00022490"/>
    </source>
</evidence>
<evidence type="ECO:0000259" key="4">
    <source>
        <dbReference type="PROSITE" id="PS50851"/>
    </source>
</evidence>
<feature type="domain" description="CheW-like" evidence="4">
    <location>
        <begin position="14"/>
        <end position="157"/>
    </location>
</feature>
<dbReference type="Gene3D" id="2.30.30.40">
    <property type="entry name" value="SH3 Domains"/>
    <property type="match status" value="1"/>
</dbReference>
<dbReference type="Gene3D" id="2.40.50.180">
    <property type="entry name" value="CheA-289, Domain 4"/>
    <property type="match status" value="1"/>
</dbReference>
<dbReference type="Pfam" id="PF01584">
    <property type="entry name" value="CheW"/>
    <property type="match status" value="1"/>
</dbReference>
<dbReference type="GO" id="GO:0007165">
    <property type="term" value="P:signal transduction"/>
    <property type="evidence" value="ECO:0007669"/>
    <property type="project" value="InterPro"/>
</dbReference>
<organism evidence="5 6">
    <name type="scientific">Aliarcobacter butzleri L348</name>
    <dbReference type="NCBI Taxonomy" id="1447256"/>
    <lineage>
        <taxon>Bacteria</taxon>
        <taxon>Pseudomonadati</taxon>
        <taxon>Campylobacterota</taxon>
        <taxon>Epsilonproteobacteria</taxon>
        <taxon>Campylobacterales</taxon>
        <taxon>Arcobacteraceae</taxon>
        <taxon>Aliarcobacter</taxon>
    </lineage>
</organism>
<sequence>MENNRDKAVSSSKITEFMTFELGAMKYAIELPKIKEILTYPDNITILPNTSKWVKGLINSRGEVVPILDIRIKFNTGPAVYDENTSIITVITEDKRMIGIVVDLVDDVQKLDTSMLAQVAEMGSAIPPKYLKGYVRLDNNQMLVIMDIERVVDKEELQD</sequence>
<dbReference type="PROSITE" id="PS50851">
    <property type="entry name" value="CHEW"/>
    <property type="match status" value="1"/>
</dbReference>
<dbReference type="PANTHER" id="PTHR22617:SF45">
    <property type="entry name" value="CHEMOTAXIS PROTEIN CHEW"/>
    <property type="match status" value="1"/>
</dbReference>
<evidence type="ECO:0000313" key="6">
    <source>
        <dbReference type="Proteomes" id="UP000035514"/>
    </source>
</evidence>
<evidence type="ECO:0000256" key="1">
    <source>
        <dbReference type="ARBA" id="ARBA00004496"/>
    </source>
</evidence>
<keyword evidence="3" id="KW-0963">Cytoplasm</keyword>
<dbReference type="EMBL" id="JAIQ01000084">
    <property type="protein sequence ID" value="KLE00450.1"/>
    <property type="molecule type" value="Genomic_DNA"/>
</dbReference>
<dbReference type="InterPro" id="IPR036061">
    <property type="entry name" value="CheW-like_dom_sf"/>
</dbReference>
<dbReference type="InterPro" id="IPR039315">
    <property type="entry name" value="CheW"/>
</dbReference>
<dbReference type="SUPFAM" id="SSF50341">
    <property type="entry name" value="CheW-like"/>
    <property type="match status" value="1"/>
</dbReference>
<dbReference type="PATRIC" id="fig|1447256.3.peg.1108"/>
<gene>
    <name evidence="5" type="ORF">AA20_05695</name>
</gene>
<dbReference type="Proteomes" id="UP000035514">
    <property type="component" value="Unassembled WGS sequence"/>
</dbReference>
<comment type="subcellular location">
    <subcellularLocation>
        <location evidence="1">Cytoplasm</location>
    </subcellularLocation>
</comment>
<evidence type="ECO:0000313" key="5">
    <source>
        <dbReference type="EMBL" id="KLE00450.1"/>
    </source>
</evidence>
<dbReference type="RefSeq" id="WP_020847395.1">
    <property type="nucleotide sequence ID" value="NZ_JAIQ01000084.1"/>
</dbReference>
<proteinExistence type="predicted"/>
<evidence type="ECO:0000256" key="2">
    <source>
        <dbReference type="ARBA" id="ARBA00021483"/>
    </source>
</evidence>
<dbReference type="InterPro" id="IPR002545">
    <property type="entry name" value="CheW-lke_dom"/>
</dbReference>
<name>A0A0G9K3M3_9BACT</name>
<reference evidence="5 6" key="1">
    <citation type="submission" date="2014-01" db="EMBL/GenBank/DDBJ databases">
        <title>Development of a Comparative Genomic Fingerprinting Assay for High Resolution Genotyping of Arcobacter butzleri.</title>
        <authorList>
            <person name="Webb A.L."/>
            <person name="Inglis G.D."/>
            <person name="Kruczkiewicz P."/>
            <person name="Selinger L.B."/>
            <person name="Taboada E.N."/>
        </authorList>
    </citation>
    <scope>NUCLEOTIDE SEQUENCE [LARGE SCALE GENOMIC DNA]</scope>
    <source>
        <strain evidence="5 6">L348</strain>
    </source>
</reference>
<dbReference type="SMART" id="SM00260">
    <property type="entry name" value="CheW"/>
    <property type="match status" value="1"/>
</dbReference>
<dbReference type="PANTHER" id="PTHR22617">
    <property type="entry name" value="CHEMOTAXIS SENSOR HISTIDINE KINASE-RELATED"/>
    <property type="match status" value="1"/>
</dbReference>
<protein>
    <recommendedName>
        <fullName evidence="2">Chemotaxis protein CheW</fullName>
    </recommendedName>
</protein>
<dbReference type="AlphaFoldDB" id="A0A0G9K3M3"/>